<dbReference type="InterPro" id="IPR011050">
    <property type="entry name" value="Pectin_lyase_fold/virulence"/>
</dbReference>
<dbReference type="PANTHER" id="PTHR31339:SF9">
    <property type="entry name" value="PLASMIN AND FIBRONECTIN-BINDING PROTEIN A"/>
    <property type="match status" value="1"/>
</dbReference>
<comment type="caution">
    <text evidence="7">The sequence shown here is derived from an EMBL/GenBank/DDBJ whole genome shotgun (WGS) entry which is preliminary data.</text>
</comment>
<feature type="chain" id="PRO_5029468201" evidence="5">
    <location>
        <begin position="23"/>
        <end position="501"/>
    </location>
</feature>
<evidence type="ECO:0000256" key="4">
    <source>
        <dbReference type="RuleBase" id="RU361169"/>
    </source>
</evidence>
<organism evidence="7 8">
    <name type="scientific">Bacteroides salyersiae</name>
    <dbReference type="NCBI Taxonomy" id="291644"/>
    <lineage>
        <taxon>Bacteria</taxon>
        <taxon>Pseudomonadati</taxon>
        <taxon>Bacteroidota</taxon>
        <taxon>Bacteroidia</taxon>
        <taxon>Bacteroidales</taxon>
        <taxon>Bacteroidaceae</taxon>
        <taxon>Bacteroides</taxon>
    </lineage>
</organism>
<dbReference type="Proteomes" id="UP000422221">
    <property type="component" value="Unassembled WGS sequence"/>
</dbReference>
<evidence type="ECO:0000256" key="1">
    <source>
        <dbReference type="ARBA" id="ARBA00008834"/>
    </source>
</evidence>
<keyword evidence="2 4" id="KW-0378">Hydrolase</keyword>
<dbReference type="GO" id="GO:0005975">
    <property type="term" value="P:carbohydrate metabolic process"/>
    <property type="evidence" value="ECO:0007669"/>
    <property type="project" value="InterPro"/>
</dbReference>
<feature type="domain" description="Rhamnogalacturonase A/B/Epimerase-like pectate lyase" evidence="6">
    <location>
        <begin position="27"/>
        <end position="79"/>
    </location>
</feature>
<feature type="signal peptide" evidence="5">
    <location>
        <begin position="1"/>
        <end position="22"/>
    </location>
</feature>
<dbReference type="Pfam" id="PF00295">
    <property type="entry name" value="Glyco_hydro_28"/>
    <property type="match status" value="1"/>
</dbReference>
<dbReference type="Pfam" id="PF12708">
    <property type="entry name" value="Pect-lyase_RHGA_epim"/>
    <property type="match status" value="1"/>
</dbReference>
<dbReference type="GO" id="GO:0004650">
    <property type="term" value="F:polygalacturonase activity"/>
    <property type="evidence" value="ECO:0007669"/>
    <property type="project" value="InterPro"/>
</dbReference>
<evidence type="ECO:0000313" key="7">
    <source>
        <dbReference type="EMBL" id="KAA3770611.1"/>
    </source>
</evidence>
<proteinExistence type="inferred from homology"/>
<dbReference type="InterPro" id="IPR006626">
    <property type="entry name" value="PbH1"/>
</dbReference>
<accession>A0A7J4XPB0</accession>
<keyword evidence="5" id="KW-0732">Signal</keyword>
<evidence type="ECO:0000313" key="8">
    <source>
        <dbReference type="Proteomes" id="UP000422221"/>
    </source>
</evidence>
<evidence type="ECO:0000256" key="3">
    <source>
        <dbReference type="ARBA" id="ARBA00023295"/>
    </source>
</evidence>
<dbReference type="InterPro" id="IPR051801">
    <property type="entry name" value="GH28_Enzymes"/>
</dbReference>
<keyword evidence="3 4" id="KW-0326">Glycosidase</keyword>
<gene>
    <name evidence="7" type="ORF">F3F73_01270</name>
</gene>
<dbReference type="AlphaFoldDB" id="A0A7J4XPB0"/>
<dbReference type="InterPro" id="IPR024535">
    <property type="entry name" value="RHGA/B-epi-like_pectate_lyase"/>
</dbReference>
<evidence type="ECO:0000256" key="2">
    <source>
        <dbReference type="ARBA" id="ARBA00022801"/>
    </source>
</evidence>
<dbReference type="SMART" id="SM00710">
    <property type="entry name" value="PbH1"/>
    <property type="match status" value="6"/>
</dbReference>
<name>A0A7J4XPB0_9BACE</name>
<dbReference type="PROSITE" id="PS00502">
    <property type="entry name" value="POLYGALACTURONASE"/>
    <property type="match status" value="1"/>
</dbReference>
<evidence type="ECO:0000256" key="5">
    <source>
        <dbReference type="SAM" id="SignalP"/>
    </source>
</evidence>
<dbReference type="PANTHER" id="PTHR31339">
    <property type="entry name" value="PECTIN LYASE-RELATED"/>
    <property type="match status" value="1"/>
</dbReference>
<sequence>MSMKHLFLCMALWCLTTAVTHARTFDMKQLGADLTGIKPCTDLINRAIDEAFAEGGGTIYFPAGTYLTATIRMKSNITLDIESGATLRFSDRFEDYLPFVKIRWEGTVMNTLSPLIYADNADNLTITGRGTLDGNGFKWWAWEVDTRRLIKENGGKLPSLNKLQQMWVDANKDLEISDYYKPSLERRMFRPPFIQFFECSNIVIENVKIINSPFWTINPAFCDNITVHGVTINNPSKNPKGPNTDGINPTSCSNVRISDCFISVGDDCITIKSGRDADGRKYGKPCQNLTITNCIMLSGHGGVVIGSEMSGGVKRVAISNCVFDGTDAGIRLKASRGRGGVVEDIRVDNIVMKNIGRNAFIFDLFYDKLSKPEPVSERTPVFRNIHLSNITGSDVKQIGYIKGIEEMPINELSFSNINMEAEKGFNVETATNIRFFNVDFAVSEGPSLTFRESSGITLEGVRSKKPIPGQAVIEVDKAENVQINNCFQIQSVKDFFRVTGK</sequence>
<dbReference type="InterPro" id="IPR012334">
    <property type="entry name" value="Pectin_lyas_fold"/>
</dbReference>
<reference evidence="7 8" key="1">
    <citation type="journal article" date="2019" name="Nat. Med.">
        <title>A library of human gut bacterial isolates paired with longitudinal multiomics data enables mechanistic microbiome research.</title>
        <authorList>
            <person name="Poyet M."/>
            <person name="Groussin M."/>
            <person name="Gibbons S.M."/>
            <person name="Avila-Pacheco J."/>
            <person name="Jiang X."/>
            <person name="Kearney S.M."/>
            <person name="Perrotta A.R."/>
            <person name="Berdy B."/>
            <person name="Zhao S."/>
            <person name="Lieberman T.D."/>
            <person name="Swanson P.K."/>
            <person name="Smith M."/>
            <person name="Roesemann S."/>
            <person name="Alexander J.E."/>
            <person name="Rich S.A."/>
            <person name="Livny J."/>
            <person name="Vlamakis H."/>
            <person name="Clish C."/>
            <person name="Bullock K."/>
            <person name="Deik A."/>
            <person name="Scott J."/>
            <person name="Pierce K.A."/>
            <person name="Xavier R.J."/>
            <person name="Alm E.J."/>
        </authorList>
    </citation>
    <scope>NUCLEOTIDE SEQUENCE [LARGE SCALE GENOMIC DNA]</scope>
    <source>
        <strain evidence="7 8">BIOML-A10</strain>
    </source>
</reference>
<dbReference type="Gene3D" id="2.160.20.10">
    <property type="entry name" value="Single-stranded right-handed beta-helix, Pectin lyase-like"/>
    <property type="match status" value="1"/>
</dbReference>
<evidence type="ECO:0000259" key="6">
    <source>
        <dbReference type="Pfam" id="PF12708"/>
    </source>
</evidence>
<comment type="similarity">
    <text evidence="1 4">Belongs to the glycosyl hydrolase 28 family.</text>
</comment>
<dbReference type="InterPro" id="IPR000743">
    <property type="entry name" value="Glyco_hydro_28"/>
</dbReference>
<dbReference type="SUPFAM" id="SSF51126">
    <property type="entry name" value="Pectin lyase-like"/>
    <property type="match status" value="1"/>
</dbReference>
<protein>
    <submittedName>
        <fullName evidence="7">Glycoside hydrolase family 28 protein</fullName>
    </submittedName>
</protein>
<dbReference type="EMBL" id="VWMK01000001">
    <property type="protein sequence ID" value="KAA3770611.1"/>
    <property type="molecule type" value="Genomic_DNA"/>
</dbReference>